<comment type="similarity">
    <text evidence="5">Belongs to the protein kinase superfamily. BUD32 family.</text>
</comment>
<dbReference type="AlphaFoldDB" id="K9G2F2"/>
<dbReference type="Gene3D" id="3.30.200.20">
    <property type="entry name" value="Phosphorylase Kinase, domain 1"/>
    <property type="match status" value="1"/>
</dbReference>
<dbReference type="NCBIfam" id="TIGR03724">
    <property type="entry name" value="arch_bud32"/>
    <property type="match status" value="1"/>
</dbReference>
<evidence type="ECO:0000256" key="5">
    <source>
        <dbReference type="ARBA" id="ARBA00010630"/>
    </source>
</evidence>
<evidence type="ECO:0000313" key="30">
    <source>
        <dbReference type="EMBL" id="EKV16180.1"/>
    </source>
</evidence>
<evidence type="ECO:0000256" key="26">
    <source>
        <dbReference type="ARBA" id="ARBA00033194"/>
    </source>
</evidence>
<evidence type="ECO:0000256" key="15">
    <source>
        <dbReference type="ARBA" id="ARBA00022694"/>
    </source>
</evidence>
<dbReference type="Proteomes" id="UP000009882">
    <property type="component" value="Unassembled WGS sequence"/>
</dbReference>
<dbReference type="STRING" id="1170229.K9G2F2"/>
<evidence type="ECO:0000256" key="12">
    <source>
        <dbReference type="ARBA" id="ARBA00022527"/>
    </source>
</evidence>
<evidence type="ECO:0000259" key="29">
    <source>
        <dbReference type="PROSITE" id="PS50011"/>
    </source>
</evidence>
<evidence type="ECO:0000256" key="17">
    <source>
        <dbReference type="ARBA" id="ARBA00022777"/>
    </source>
</evidence>
<dbReference type="GO" id="GO:0005634">
    <property type="term" value="C:nucleus"/>
    <property type="evidence" value="ECO:0007669"/>
    <property type="project" value="UniProtKB-SubCell"/>
</dbReference>
<evidence type="ECO:0000256" key="22">
    <source>
        <dbReference type="ARBA" id="ARBA00023159"/>
    </source>
</evidence>
<keyword evidence="16" id="KW-0547">Nucleotide-binding</keyword>
<evidence type="ECO:0000256" key="27">
    <source>
        <dbReference type="ARBA" id="ARBA00047899"/>
    </source>
</evidence>
<dbReference type="GO" id="GO:0000781">
    <property type="term" value="C:chromosome, telomeric region"/>
    <property type="evidence" value="ECO:0007669"/>
    <property type="project" value="UniProtKB-SubCell"/>
</dbReference>
<comment type="catalytic activity">
    <reaction evidence="27">
        <text>L-threonyl-[protein] + ATP = O-phospho-L-threonyl-[protein] + ADP + H(+)</text>
        <dbReference type="Rhea" id="RHEA:46608"/>
        <dbReference type="Rhea" id="RHEA-COMP:11060"/>
        <dbReference type="Rhea" id="RHEA-COMP:11605"/>
        <dbReference type="ChEBI" id="CHEBI:15378"/>
        <dbReference type="ChEBI" id="CHEBI:30013"/>
        <dbReference type="ChEBI" id="CHEBI:30616"/>
        <dbReference type="ChEBI" id="CHEBI:61977"/>
        <dbReference type="ChEBI" id="CHEBI:456216"/>
        <dbReference type="EC" id="2.7.11.1"/>
    </reaction>
</comment>
<evidence type="ECO:0000256" key="9">
    <source>
        <dbReference type="ARBA" id="ARBA00019973"/>
    </source>
</evidence>
<keyword evidence="15" id="KW-0819">tRNA processing</keyword>
<comment type="subcellular location">
    <subcellularLocation>
        <location evidence="4">Chromosome</location>
        <location evidence="4">Telomere</location>
    </subcellularLocation>
    <subcellularLocation>
        <location evidence="3">Cytoplasm</location>
    </subcellularLocation>
    <subcellularLocation>
        <location evidence="2">Nucleus</location>
    </subcellularLocation>
</comment>
<keyword evidence="14" id="KW-0808">Transferase</keyword>
<keyword evidence="10" id="KW-0158">Chromosome</keyword>
<evidence type="ECO:0000256" key="7">
    <source>
        <dbReference type="ARBA" id="ARBA00012513"/>
    </source>
</evidence>
<evidence type="ECO:0000256" key="11">
    <source>
        <dbReference type="ARBA" id="ARBA00022490"/>
    </source>
</evidence>
<evidence type="ECO:0000256" key="6">
    <source>
        <dbReference type="ARBA" id="ARBA00011534"/>
    </source>
</evidence>
<name>K9G2F2_PEND2</name>
<dbReference type="EC" id="2.7.11.1" evidence="7"/>
<comment type="subunit">
    <text evidence="6">Component of the EKC/KEOPS complex composed of at least BUD32, CGI121, GON7, KAE1 and PCC1; the whole complex dimerizes.</text>
</comment>
<dbReference type="Gene3D" id="1.10.510.10">
    <property type="entry name" value="Transferase(Phosphotransferase) domain 1"/>
    <property type="match status" value="1"/>
</dbReference>
<dbReference type="FunCoup" id="K9G2F2">
    <property type="interactions" value="836"/>
</dbReference>
<comment type="function">
    <text evidence="1">Component of the EKC/KEOPS complex that is required for the formation of a threonylcarbamoyl group on adenosine at position 37 (t(6)A37) in tRNAs that read codons beginning with adenine. The complex is probably involved in the transfer of the threonylcarbamoyl moiety of threonylcarbamoyl-AMP (TC-AMP) to the N6 group of A37. BUD32 has ATPase activity in the context of the EKC/KEOPS complex and likely plays a supporting role to the catalytic subunit KAE1. The EKC/KEOPS complex also promotes both telomere uncapping and telomere elongation. The complex is required for efficient recruitment of transcriptional coactivators.</text>
</comment>
<evidence type="ECO:0000256" key="3">
    <source>
        <dbReference type="ARBA" id="ARBA00004496"/>
    </source>
</evidence>
<evidence type="ECO:0000256" key="4">
    <source>
        <dbReference type="ARBA" id="ARBA00004574"/>
    </source>
</evidence>
<keyword evidence="21" id="KW-0805">Transcription regulation</keyword>
<evidence type="ECO:0000256" key="8">
    <source>
        <dbReference type="ARBA" id="ARBA00013948"/>
    </source>
</evidence>
<keyword evidence="31" id="KW-1185">Reference proteome</keyword>
<dbReference type="GO" id="GO:0005829">
    <property type="term" value="C:cytosol"/>
    <property type="evidence" value="ECO:0007669"/>
    <property type="project" value="TreeGrafter"/>
</dbReference>
<dbReference type="EMBL" id="AKCT01000103">
    <property type="protein sequence ID" value="EKV16180.1"/>
    <property type="molecule type" value="Genomic_DNA"/>
</dbReference>
<dbReference type="GO" id="GO:0070525">
    <property type="term" value="P:tRNA threonylcarbamoyladenosine metabolic process"/>
    <property type="evidence" value="ECO:0007669"/>
    <property type="project" value="TreeGrafter"/>
</dbReference>
<dbReference type="GO" id="GO:0016787">
    <property type="term" value="F:hydrolase activity"/>
    <property type="evidence" value="ECO:0007669"/>
    <property type="project" value="UniProtKB-KW"/>
</dbReference>
<dbReference type="GO" id="GO:0005524">
    <property type="term" value="F:ATP binding"/>
    <property type="evidence" value="ECO:0007669"/>
    <property type="project" value="UniProtKB-KW"/>
</dbReference>
<dbReference type="InterPro" id="IPR011009">
    <property type="entry name" value="Kinase-like_dom_sf"/>
</dbReference>
<accession>K9G2F2</accession>
<dbReference type="PROSITE" id="PS50011">
    <property type="entry name" value="PROTEIN_KINASE_DOM"/>
    <property type="match status" value="1"/>
</dbReference>
<evidence type="ECO:0000256" key="19">
    <source>
        <dbReference type="ARBA" id="ARBA00022840"/>
    </source>
</evidence>
<comment type="catalytic activity">
    <reaction evidence="28">
        <text>L-seryl-[protein] + ATP = O-phospho-L-seryl-[protein] + ADP + H(+)</text>
        <dbReference type="Rhea" id="RHEA:17989"/>
        <dbReference type="Rhea" id="RHEA-COMP:9863"/>
        <dbReference type="Rhea" id="RHEA-COMP:11604"/>
        <dbReference type="ChEBI" id="CHEBI:15378"/>
        <dbReference type="ChEBI" id="CHEBI:29999"/>
        <dbReference type="ChEBI" id="CHEBI:30616"/>
        <dbReference type="ChEBI" id="CHEBI:83421"/>
        <dbReference type="ChEBI" id="CHEBI:456216"/>
        <dbReference type="EC" id="2.7.11.1"/>
    </reaction>
</comment>
<reference evidence="31" key="1">
    <citation type="journal article" date="2012" name="BMC Genomics">
        <title>Genome sequence of the necrotrophic fungus Penicillium digitatum, the main postharvest pathogen of citrus.</title>
        <authorList>
            <person name="Marcet-Houben M."/>
            <person name="Ballester A.-R."/>
            <person name="de la Fuente B."/>
            <person name="Harries E."/>
            <person name="Marcos J.F."/>
            <person name="Gonzalez-Candelas L."/>
            <person name="Gabaldon T."/>
        </authorList>
    </citation>
    <scope>NUCLEOTIDE SEQUENCE [LARGE SCALE GENOMIC DNA]</scope>
    <source>
        <strain evidence="31">PHI26 / CECT 20796</strain>
    </source>
</reference>
<evidence type="ECO:0000313" key="31">
    <source>
        <dbReference type="Proteomes" id="UP000009882"/>
    </source>
</evidence>
<dbReference type="eggNOG" id="KOG3087">
    <property type="taxonomic scope" value="Eukaryota"/>
</dbReference>
<keyword evidence="19" id="KW-0067">ATP-binding</keyword>
<comment type="caution">
    <text evidence="30">The sequence shown here is derived from an EMBL/GenBank/DDBJ whole genome shotgun (WGS) entry which is preliminary data.</text>
</comment>
<dbReference type="FunFam" id="3.30.200.20:FF:000603">
    <property type="entry name" value="EKC/KEOPS complex subunit bud32"/>
    <property type="match status" value="1"/>
</dbReference>
<dbReference type="PANTHER" id="PTHR12209:SF0">
    <property type="entry name" value="EKC_KEOPS COMPLEX SUBUNIT TP53RK"/>
    <property type="match status" value="1"/>
</dbReference>
<dbReference type="GO" id="GO:0000408">
    <property type="term" value="C:EKC/KEOPS complex"/>
    <property type="evidence" value="ECO:0007669"/>
    <property type="project" value="TreeGrafter"/>
</dbReference>
<evidence type="ECO:0000256" key="28">
    <source>
        <dbReference type="ARBA" id="ARBA00048679"/>
    </source>
</evidence>
<dbReference type="OrthoDB" id="3399at2759"/>
<keyword evidence="12" id="KW-0723">Serine/threonine-protein kinase</keyword>
<keyword evidence="11" id="KW-0963">Cytoplasm</keyword>
<dbReference type="Pfam" id="PF06293">
    <property type="entry name" value="Kdo"/>
    <property type="match status" value="1"/>
</dbReference>
<keyword evidence="22" id="KW-0010">Activator</keyword>
<keyword evidence="23" id="KW-0804">Transcription</keyword>
<evidence type="ECO:0000256" key="2">
    <source>
        <dbReference type="ARBA" id="ARBA00004123"/>
    </source>
</evidence>
<keyword evidence="13" id="KW-0597">Phosphoprotein</keyword>
<keyword evidence="18" id="KW-0378">Hydrolase</keyword>
<evidence type="ECO:0000256" key="20">
    <source>
        <dbReference type="ARBA" id="ARBA00022895"/>
    </source>
</evidence>
<keyword evidence="17 30" id="KW-0418">Kinase</keyword>
<evidence type="ECO:0000256" key="25">
    <source>
        <dbReference type="ARBA" id="ARBA00030980"/>
    </source>
</evidence>
<protein>
    <recommendedName>
        <fullName evidence="9">EKC/KEOPS complex subunit BUD32</fullName>
        <ecNumber evidence="7">2.7.11.1</ecNumber>
    </recommendedName>
    <alternativeName>
        <fullName evidence="25 26">Atypical Serine/threonine protein kinase BUD32</fullName>
    </alternativeName>
    <alternativeName>
        <fullName evidence="8">EKC/KEOPS complex subunit bud32</fullName>
    </alternativeName>
</protein>
<evidence type="ECO:0000256" key="18">
    <source>
        <dbReference type="ARBA" id="ARBA00022801"/>
    </source>
</evidence>
<dbReference type="InterPro" id="IPR000719">
    <property type="entry name" value="Prot_kinase_dom"/>
</dbReference>
<evidence type="ECO:0000256" key="24">
    <source>
        <dbReference type="ARBA" id="ARBA00023242"/>
    </source>
</evidence>
<keyword evidence="20" id="KW-0779">Telomere</keyword>
<dbReference type="SUPFAM" id="SSF56112">
    <property type="entry name" value="Protein kinase-like (PK-like)"/>
    <property type="match status" value="1"/>
</dbReference>
<keyword evidence="24" id="KW-0539">Nucleus</keyword>
<evidence type="ECO:0000256" key="1">
    <source>
        <dbReference type="ARBA" id="ARBA00003747"/>
    </source>
</evidence>
<dbReference type="InterPro" id="IPR008266">
    <property type="entry name" value="Tyr_kinase_AS"/>
</dbReference>
<evidence type="ECO:0000256" key="21">
    <source>
        <dbReference type="ARBA" id="ARBA00023015"/>
    </source>
</evidence>
<dbReference type="InterPro" id="IPR022495">
    <property type="entry name" value="Bud32"/>
</dbReference>
<dbReference type="HOGENOM" id="CLU_541952_0_0_1"/>
<organism evidence="30 31">
    <name type="scientific">Penicillium digitatum (strain PHI26 / CECT 20796)</name>
    <name type="common">Green mold</name>
    <dbReference type="NCBI Taxonomy" id="1170229"/>
    <lineage>
        <taxon>Eukaryota</taxon>
        <taxon>Fungi</taxon>
        <taxon>Dikarya</taxon>
        <taxon>Ascomycota</taxon>
        <taxon>Pezizomycotina</taxon>
        <taxon>Eurotiomycetes</taxon>
        <taxon>Eurotiomycetidae</taxon>
        <taxon>Eurotiales</taxon>
        <taxon>Aspergillaceae</taxon>
        <taxon>Penicillium</taxon>
    </lineage>
</organism>
<dbReference type="PROSITE" id="PS00109">
    <property type="entry name" value="PROTEIN_KINASE_TYR"/>
    <property type="match status" value="1"/>
</dbReference>
<evidence type="ECO:0000256" key="13">
    <source>
        <dbReference type="ARBA" id="ARBA00022553"/>
    </source>
</evidence>
<dbReference type="GO" id="GO:0008033">
    <property type="term" value="P:tRNA processing"/>
    <property type="evidence" value="ECO:0007669"/>
    <property type="project" value="UniProtKB-KW"/>
</dbReference>
<evidence type="ECO:0000256" key="14">
    <source>
        <dbReference type="ARBA" id="ARBA00022679"/>
    </source>
</evidence>
<dbReference type="InParanoid" id="K9G2F2"/>
<dbReference type="GO" id="GO:0004674">
    <property type="term" value="F:protein serine/threonine kinase activity"/>
    <property type="evidence" value="ECO:0007669"/>
    <property type="project" value="UniProtKB-KW"/>
</dbReference>
<evidence type="ECO:0000256" key="10">
    <source>
        <dbReference type="ARBA" id="ARBA00022454"/>
    </source>
</evidence>
<evidence type="ECO:0000256" key="23">
    <source>
        <dbReference type="ARBA" id="ARBA00023163"/>
    </source>
</evidence>
<sequence length="503" mass="56838">MEEDQDFAVRPGLELDGTEEEKGWKFYIGSICNRRTTNDIVSDMWRQGEKGWTKDIPDLLRKTMDAERVVTSWYQISLGGIQSAKDNPDLRFFFRGRYHMALERIYRPAFYLAMHFQGMPTFIKKNNPIWAEVFHLAQRAIENCVTLIPSYWYQFRHEWIWNVVRASFACAVHILGAVLYQLEASRDPIKYTTGCPPKIRPTTTFSSSLQHFSTSSHSTSQRLLSNFLTMEEYKPPPLPSPFNHTTPPPTLLTQGAEAHLYKTISLNPSIPAALKIRPSKPYRHPILDRRLTRSRITSEARCLAKLVRDGVSVPALLALDWEGHGGLEGGWGGAWLMMEWIDGPVVRVVLEQWEAWMKQNQGSLDESQIENEEARVRGLLRKMGAAIGVLHKAGVVHGDLTTSNLMLRQSADASDAVDGAGSPSMEGDVVLIDFGLASQSNQDEDRAVDLYVLERAIGSTHPRSEPMFDALISGYRDSYKGALSALKRLEDVRMRGRKRSMLG</sequence>
<proteinExistence type="inferred from homology"/>
<feature type="domain" description="Protein kinase" evidence="29">
    <location>
        <begin position="246"/>
        <end position="503"/>
    </location>
</feature>
<dbReference type="FunFam" id="1.10.510.10:FF:000845">
    <property type="entry name" value="Probable bifunctional tRNA threonylcarbamoyladenosine biosynthesis protein"/>
    <property type="match status" value="1"/>
</dbReference>
<gene>
    <name evidence="30" type="ORF">PDIG_21590</name>
</gene>
<dbReference type="PANTHER" id="PTHR12209">
    <property type="entry name" value="NON-SPECIFIC SERINE/THREONINE PROTEIN KINASE"/>
    <property type="match status" value="1"/>
</dbReference>
<evidence type="ECO:0000256" key="16">
    <source>
        <dbReference type="ARBA" id="ARBA00022741"/>
    </source>
</evidence>